<keyword evidence="3 9" id="KW-0808">Transferase</keyword>
<dbReference type="InterPro" id="IPR029460">
    <property type="entry name" value="DNAPol_HHH"/>
</dbReference>
<dbReference type="SMART" id="SM00481">
    <property type="entry name" value="POLIIIAc"/>
    <property type="match status" value="1"/>
</dbReference>
<evidence type="ECO:0000313" key="10">
    <source>
        <dbReference type="Proteomes" id="UP000824150"/>
    </source>
</evidence>
<dbReference type="Proteomes" id="UP000824150">
    <property type="component" value="Unassembled WGS sequence"/>
</dbReference>
<dbReference type="Pfam" id="PF17657">
    <property type="entry name" value="DNA_pol3_finger"/>
    <property type="match status" value="1"/>
</dbReference>
<evidence type="ECO:0000256" key="2">
    <source>
        <dbReference type="ARBA" id="ARBA00019114"/>
    </source>
</evidence>
<evidence type="ECO:0000256" key="6">
    <source>
        <dbReference type="ARBA" id="ARBA00022932"/>
    </source>
</evidence>
<feature type="domain" description="Polymerase/histidinol phosphatase N-terminal" evidence="8">
    <location>
        <begin position="9"/>
        <end position="76"/>
    </location>
</feature>
<evidence type="ECO:0000313" key="9">
    <source>
        <dbReference type="EMBL" id="MBU3826063.1"/>
    </source>
</evidence>
<evidence type="ECO:0000256" key="7">
    <source>
        <dbReference type="ARBA" id="ARBA00049244"/>
    </source>
</evidence>
<comment type="caution">
    <text evidence="9">The sequence shown here is derived from an EMBL/GenBank/DDBJ whole genome shotgun (WGS) entry which is preliminary data.</text>
</comment>
<dbReference type="InterPro" id="IPR041931">
    <property type="entry name" value="DNA_pol3_alpha_thumb_dom"/>
</dbReference>
<dbReference type="PANTHER" id="PTHR32294">
    <property type="entry name" value="DNA POLYMERASE III SUBUNIT ALPHA"/>
    <property type="match status" value="1"/>
</dbReference>
<evidence type="ECO:0000256" key="4">
    <source>
        <dbReference type="ARBA" id="ARBA00022695"/>
    </source>
</evidence>
<gene>
    <name evidence="9" type="primary">dnaE</name>
    <name evidence="9" type="ORF">IAA31_01015</name>
</gene>
<evidence type="ECO:0000256" key="5">
    <source>
        <dbReference type="ARBA" id="ARBA00022705"/>
    </source>
</evidence>
<dbReference type="GO" id="GO:0003887">
    <property type="term" value="F:DNA-directed DNA polymerase activity"/>
    <property type="evidence" value="ECO:0007669"/>
    <property type="project" value="UniProtKB-KW"/>
</dbReference>
<dbReference type="InterPro" id="IPR011708">
    <property type="entry name" value="DNA_pol3_alpha_NTPase_dom"/>
</dbReference>
<dbReference type="InterPro" id="IPR004805">
    <property type="entry name" value="DnaE2/DnaE/PolC"/>
</dbReference>
<dbReference type="InterPro" id="IPR003141">
    <property type="entry name" value="Pol/His_phosphatase_N"/>
</dbReference>
<dbReference type="GO" id="GO:0006260">
    <property type="term" value="P:DNA replication"/>
    <property type="evidence" value="ECO:0007669"/>
    <property type="project" value="UniProtKB-KW"/>
</dbReference>
<dbReference type="EC" id="2.7.7.7" evidence="1"/>
<reference evidence="9" key="1">
    <citation type="journal article" date="2021" name="PeerJ">
        <title>Extensive microbial diversity within the chicken gut microbiome revealed by metagenomics and culture.</title>
        <authorList>
            <person name="Gilroy R."/>
            <person name="Ravi A."/>
            <person name="Getino M."/>
            <person name="Pursley I."/>
            <person name="Horton D.L."/>
            <person name="Alikhan N.F."/>
            <person name="Baker D."/>
            <person name="Gharbi K."/>
            <person name="Hall N."/>
            <person name="Watson M."/>
            <person name="Adriaenssens E.M."/>
            <person name="Foster-Nyarko E."/>
            <person name="Jarju S."/>
            <person name="Secka A."/>
            <person name="Antonio M."/>
            <person name="Oren A."/>
            <person name="Chaudhuri R.R."/>
            <person name="La Ragione R."/>
            <person name="Hildebrand F."/>
            <person name="Pallen M.J."/>
        </authorList>
    </citation>
    <scope>NUCLEOTIDE SEQUENCE</scope>
    <source>
        <strain evidence="9">687</strain>
    </source>
</reference>
<dbReference type="Gene3D" id="3.20.20.140">
    <property type="entry name" value="Metal-dependent hydrolases"/>
    <property type="match status" value="1"/>
</dbReference>
<dbReference type="NCBIfam" id="TIGR00594">
    <property type="entry name" value="polc"/>
    <property type="match status" value="1"/>
</dbReference>
<sequence>MQASAPCYIPLHLHSDYSILDGLQSVEAIVKRAAALKIPALALTDLNNICGFIKFYSACKAAGIKPIMGAEVTLRETRSAGSAPIESRITLLAMDRVGKQNLYDILSNAWLRSDAGAFNAATNLDELAKFSQGLIALIGFRSDIAKLYQARNQRALEERIAFYQQHFGDRLVFEITRAGRVGEAEFENFALDACLRYGIAPAAVNDSVFLYGPDNVPEDGFSDYEIHDVRVSIQRGCQRGNKEIAREYSREQYFKTPAQMQALFADLPEAIANTRAIAERCNIELELDHPRLPHYPTGDLSPADCLRQKAHEGLEERLAFLYPDEKEREKQRPKYEARLETELDVIIKMDFPGYFLIVMEFIQWSKDHGVPVGPGRGSGGGSLVAYSLKITDFDPMAFDLLFERFLNPERVSMPDFDVDFCQRRRERTLDHVRSRYGNDAVSQIATFGTMAPKAAIKDTGRALGMGYGAVDFVAKMLPTQPGLSFRAAMGFDKKGNPCPSEAPDFLALYEQAKANDDKQRVELIHIAMRLEGVIRNIGKHAAGVVISPTRTAEFTPLMLDSDGNSITQFDKKDVEHAGLVKFDFLGLTTLTIIDDALVMINDKKKRLHQPLVDIHAVPYADKASFEMLQQGHTTAVFQLESAGMRKLIGQMQPDRFDDLIALVALYRPGPIKSGMVDHFVQRKHGKEEVSYPSPDFQDLDLKPILDSTYGVIVYQEQVMQIAQVLAGYSLGGADILRRAMGKKNPAEMAGQRSVFKEGAIKKGKDPVIAMKIFDQVEMFAEYGFNKSHSAAYALVAWWTLWLKVHYPAEFLAAMMTADRQRTEKLVSYIAECHRLKIKVNPPDVTCGRFDFCVNEAGEIVYGIGAVKGIGEDFCAHLVKVREENGGFSDFYDFVYQIGSNFANKKNLEALIMSGALDRLCPSRAQMLASITNAIKYAQRMEDDSSSGQLDLFATLNDNSVTKPALVQVPEFSDNYRLSLEKSVLGLYLSGHPINAYRGELNFFVRTTLDNLRPGAPDRPNDTTICGVVINSNERVSKNDGHKFYILTLDDGTSQLELALYGNAAENYQQILAVREEELARQESVAGEHYAPPPLVLIVNGLLSISEDSPFPRLRVRKLESLESLRRAHASSLIIRLSEQVVATKGPQIIHLLQTHLIALAPLLQRRQQALLSGNPPPNEPVPGCRLQLLYQNCLILPLHRHFRLDPCDELIDGIRDAAGTDAVTVSYAQSA</sequence>
<evidence type="ECO:0000256" key="3">
    <source>
        <dbReference type="ARBA" id="ARBA00022679"/>
    </source>
</evidence>
<dbReference type="AlphaFoldDB" id="A0A9E2KMT8"/>
<protein>
    <recommendedName>
        <fullName evidence="2">DNA polymerase III subunit alpha</fullName>
        <ecNumber evidence="1">2.7.7.7</ecNumber>
    </recommendedName>
</protein>
<dbReference type="PANTHER" id="PTHR32294:SF0">
    <property type="entry name" value="DNA POLYMERASE III SUBUNIT ALPHA"/>
    <property type="match status" value="1"/>
</dbReference>
<dbReference type="SUPFAM" id="SSF89550">
    <property type="entry name" value="PHP domain-like"/>
    <property type="match status" value="1"/>
</dbReference>
<evidence type="ECO:0000259" key="8">
    <source>
        <dbReference type="SMART" id="SM00481"/>
    </source>
</evidence>
<dbReference type="Pfam" id="PF14579">
    <property type="entry name" value="HHH_6"/>
    <property type="match status" value="1"/>
</dbReference>
<name>A0A9E2KMT8_9GAMM</name>
<dbReference type="Gene3D" id="1.10.150.870">
    <property type="match status" value="1"/>
</dbReference>
<evidence type="ECO:0000256" key="1">
    <source>
        <dbReference type="ARBA" id="ARBA00012417"/>
    </source>
</evidence>
<dbReference type="Gene3D" id="1.10.10.1600">
    <property type="entry name" value="Bacterial DNA polymerase III alpha subunit, thumb domain"/>
    <property type="match status" value="1"/>
</dbReference>
<keyword evidence="6" id="KW-0239">DNA-directed DNA polymerase</keyword>
<dbReference type="InterPro" id="IPR040982">
    <property type="entry name" value="DNA_pol3_finger"/>
</dbReference>
<dbReference type="EMBL" id="JAHLFG010000009">
    <property type="protein sequence ID" value="MBU3826063.1"/>
    <property type="molecule type" value="Genomic_DNA"/>
</dbReference>
<accession>A0A9E2KMT8</accession>
<dbReference type="InterPro" id="IPR004013">
    <property type="entry name" value="PHP_dom"/>
</dbReference>
<organism evidence="9 10">
    <name type="scientific">Candidatus Anaerobiospirillum merdipullorum</name>
    <dbReference type="NCBI Taxonomy" id="2838450"/>
    <lineage>
        <taxon>Bacteria</taxon>
        <taxon>Pseudomonadati</taxon>
        <taxon>Pseudomonadota</taxon>
        <taxon>Gammaproteobacteria</taxon>
        <taxon>Aeromonadales</taxon>
        <taxon>Succinivibrionaceae</taxon>
        <taxon>Anaerobiospirillum</taxon>
    </lineage>
</organism>
<proteinExistence type="predicted"/>
<reference evidence="9" key="2">
    <citation type="submission" date="2021-04" db="EMBL/GenBank/DDBJ databases">
        <authorList>
            <person name="Gilroy R."/>
        </authorList>
    </citation>
    <scope>NUCLEOTIDE SEQUENCE</scope>
    <source>
        <strain evidence="9">687</strain>
    </source>
</reference>
<dbReference type="CDD" id="cd04485">
    <property type="entry name" value="DnaE_OBF"/>
    <property type="match status" value="1"/>
</dbReference>
<keyword evidence="4 9" id="KW-0548">Nucleotidyltransferase</keyword>
<dbReference type="InterPro" id="IPR016195">
    <property type="entry name" value="Pol/histidinol_Pase-like"/>
</dbReference>
<dbReference type="NCBIfam" id="NF004226">
    <property type="entry name" value="PRK05673.1"/>
    <property type="match status" value="1"/>
</dbReference>
<comment type="catalytic activity">
    <reaction evidence="7">
        <text>DNA(n) + a 2'-deoxyribonucleoside 5'-triphosphate = DNA(n+1) + diphosphate</text>
        <dbReference type="Rhea" id="RHEA:22508"/>
        <dbReference type="Rhea" id="RHEA-COMP:17339"/>
        <dbReference type="Rhea" id="RHEA-COMP:17340"/>
        <dbReference type="ChEBI" id="CHEBI:33019"/>
        <dbReference type="ChEBI" id="CHEBI:61560"/>
        <dbReference type="ChEBI" id="CHEBI:173112"/>
        <dbReference type="EC" id="2.7.7.7"/>
    </reaction>
</comment>
<dbReference type="GO" id="GO:0008408">
    <property type="term" value="F:3'-5' exonuclease activity"/>
    <property type="evidence" value="ECO:0007669"/>
    <property type="project" value="InterPro"/>
</dbReference>
<dbReference type="Pfam" id="PF07733">
    <property type="entry name" value="DNA_pol3_alpha"/>
    <property type="match status" value="1"/>
</dbReference>
<dbReference type="Pfam" id="PF02811">
    <property type="entry name" value="PHP"/>
    <property type="match status" value="1"/>
</dbReference>
<keyword evidence="5" id="KW-0235">DNA replication</keyword>